<dbReference type="Pfam" id="PF16656">
    <property type="entry name" value="Pur_ac_phosph_N"/>
    <property type="match status" value="1"/>
</dbReference>
<organism evidence="5 6">
    <name type="scientific">Anaerohalosphaera lusitana</name>
    <dbReference type="NCBI Taxonomy" id="1936003"/>
    <lineage>
        <taxon>Bacteria</taxon>
        <taxon>Pseudomonadati</taxon>
        <taxon>Planctomycetota</taxon>
        <taxon>Phycisphaerae</taxon>
        <taxon>Sedimentisphaerales</taxon>
        <taxon>Anaerohalosphaeraceae</taxon>
        <taxon>Anaerohalosphaera</taxon>
    </lineage>
</organism>
<sequence precursor="true">MDRRKFLSTTLAAGTIAALKPVSSFAAETEKEQPKTTDMQFLAGPYLQAPTETSMTIMWITDKKSTAEVHWGEDESLGKKAISITDGQIDANERIHKVTVTGLEPGKKYFYKVSSREITNYGPYRVDFAGTRESGIHSFTTLDTNKESFTFIVLNDIHSLADAMKKRLELLDDIDCDLVMLNGDIIQDPKSEQQIIDYTLKTLTDAFAKEIPFVFIRGNHEARGVYSRLLEKYIATPNDKYYFTFEHGPAQFLVLDGGEDKEDSHWAYSGLNAFDQYRVQQAHWLEQKIELGEFKNAPYRICLTHIPLFGSGDAHGTLDCRDKWADLLQQANIDLHISGHTHRPNILAPSEEHNYPIFIGGAPQYGRGTIVQVDVTKDKMQVKMIEDNGEVFGTYQIKPDRKPFLGIF</sequence>
<evidence type="ECO:0000259" key="4">
    <source>
        <dbReference type="Pfam" id="PF16656"/>
    </source>
</evidence>
<dbReference type="SUPFAM" id="SSF56300">
    <property type="entry name" value="Metallo-dependent phosphatases"/>
    <property type="match status" value="1"/>
</dbReference>
<dbReference type="SUPFAM" id="SSF49363">
    <property type="entry name" value="Purple acid phosphatase, N-terminal domain"/>
    <property type="match status" value="1"/>
</dbReference>
<dbReference type="EMBL" id="CP019791">
    <property type="protein sequence ID" value="AQT70282.1"/>
    <property type="molecule type" value="Genomic_DNA"/>
</dbReference>
<dbReference type="PANTHER" id="PTHR22953">
    <property type="entry name" value="ACID PHOSPHATASE RELATED"/>
    <property type="match status" value="1"/>
</dbReference>
<dbReference type="InterPro" id="IPR039331">
    <property type="entry name" value="PAPs-like"/>
</dbReference>
<evidence type="ECO:0000256" key="1">
    <source>
        <dbReference type="ARBA" id="ARBA00022729"/>
    </source>
</evidence>
<dbReference type="GO" id="GO:0046872">
    <property type="term" value="F:metal ion binding"/>
    <property type="evidence" value="ECO:0007669"/>
    <property type="project" value="InterPro"/>
</dbReference>
<dbReference type="STRING" id="1936003.STSP2_03488"/>
<evidence type="ECO:0000256" key="2">
    <source>
        <dbReference type="SAM" id="SignalP"/>
    </source>
</evidence>
<gene>
    <name evidence="5" type="ORF">STSP2_03488</name>
</gene>
<dbReference type="PANTHER" id="PTHR22953:SF153">
    <property type="entry name" value="PURPLE ACID PHOSPHATASE"/>
    <property type="match status" value="1"/>
</dbReference>
<evidence type="ECO:0000313" key="5">
    <source>
        <dbReference type="EMBL" id="AQT70282.1"/>
    </source>
</evidence>
<feature type="domain" description="Calcineurin-like phosphoesterase" evidence="3">
    <location>
        <begin position="150"/>
        <end position="344"/>
    </location>
</feature>
<keyword evidence="1 2" id="KW-0732">Signal</keyword>
<keyword evidence="6" id="KW-1185">Reference proteome</keyword>
<dbReference type="Gene3D" id="3.60.21.10">
    <property type="match status" value="1"/>
</dbReference>
<dbReference type="Proteomes" id="UP000189674">
    <property type="component" value="Chromosome"/>
</dbReference>
<feature type="domain" description="Purple acid phosphatase N-terminal" evidence="4">
    <location>
        <begin position="47"/>
        <end position="117"/>
    </location>
</feature>
<accession>A0A1U9NQS3</accession>
<evidence type="ECO:0000313" key="6">
    <source>
        <dbReference type="Proteomes" id="UP000189674"/>
    </source>
</evidence>
<dbReference type="Pfam" id="PF00149">
    <property type="entry name" value="Metallophos"/>
    <property type="match status" value="1"/>
</dbReference>
<dbReference type="InterPro" id="IPR004843">
    <property type="entry name" value="Calcineurin-like_PHP"/>
</dbReference>
<name>A0A1U9NQS3_9BACT</name>
<protein>
    <submittedName>
        <fullName evidence="5">Calcineurin-like phosphoesterase</fullName>
    </submittedName>
</protein>
<feature type="chain" id="PRO_5012414399" evidence="2">
    <location>
        <begin position="27"/>
        <end position="408"/>
    </location>
</feature>
<dbReference type="InterPro" id="IPR029052">
    <property type="entry name" value="Metallo-depent_PP-like"/>
</dbReference>
<dbReference type="InterPro" id="IPR008963">
    <property type="entry name" value="Purple_acid_Pase-like_N"/>
</dbReference>
<proteinExistence type="predicted"/>
<feature type="signal peptide" evidence="2">
    <location>
        <begin position="1"/>
        <end position="26"/>
    </location>
</feature>
<reference evidence="6" key="1">
    <citation type="submission" date="2017-02" db="EMBL/GenBank/DDBJ databases">
        <title>Comparative genomics and description of representatives of a novel lineage of planctomycetes thriving in anoxic sediments.</title>
        <authorList>
            <person name="Spring S."/>
            <person name="Bunk B."/>
            <person name="Sproer C."/>
        </authorList>
    </citation>
    <scope>NUCLEOTIDE SEQUENCE [LARGE SCALE GENOMIC DNA]</scope>
    <source>
        <strain evidence="6">ST-NAGAB-D1</strain>
    </source>
</reference>
<dbReference type="KEGG" id="alus:STSP2_03488"/>
<dbReference type="AlphaFoldDB" id="A0A1U9NQS3"/>
<dbReference type="InterPro" id="IPR015914">
    <property type="entry name" value="PAPs_N"/>
</dbReference>
<dbReference type="Gene3D" id="2.60.40.380">
    <property type="entry name" value="Purple acid phosphatase-like, N-terminal"/>
    <property type="match status" value="1"/>
</dbReference>
<evidence type="ECO:0000259" key="3">
    <source>
        <dbReference type="Pfam" id="PF00149"/>
    </source>
</evidence>
<dbReference type="RefSeq" id="WP_169853306.1">
    <property type="nucleotide sequence ID" value="NZ_CP019791.1"/>
</dbReference>
<dbReference type="GO" id="GO:0003993">
    <property type="term" value="F:acid phosphatase activity"/>
    <property type="evidence" value="ECO:0007669"/>
    <property type="project" value="InterPro"/>
</dbReference>